<dbReference type="RefSeq" id="WP_073137209.1">
    <property type="nucleotide sequence ID" value="NZ_FQZF01000023.1"/>
</dbReference>
<reference evidence="3 4" key="1">
    <citation type="submission" date="2016-11" db="EMBL/GenBank/DDBJ databases">
        <authorList>
            <person name="Jaros S."/>
            <person name="Januszkiewicz K."/>
            <person name="Wedrychowicz H."/>
        </authorList>
    </citation>
    <scope>NUCLEOTIDE SEQUENCE [LARGE SCALE GENOMIC DNA]</scope>
    <source>
        <strain evidence="3 4">DSM 14916</strain>
    </source>
</reference>
<name>A0A1M6MTA1_9PROT</name>
<organism evidence="3 4">
    <name type="scientific">Muricoccus roseus</name>
    <dbReference type="NCBI Taxonomy" id="198092"/>
    <lineage>
        <taxon>Bacteria</taxon>
        <taxon>Pseudomonadati</taxon>
        <taxon>Pseudomonadota</taxon>
        <taxon>Alphaproteobacteria</taxon>
        <taxon>Acetobacterales</taxon>
        <taxon>Roseomonadaceae</taxon>
        <taxon>Muricoccus</taxon>
    </lineage>
</organism>
<evidence type="ECO:0000313" key="4">
    <source>
        <dbReference type="Proteomes" id="UP000184387"/>
    </source>
</evidence>
<dbReference type="STRING" id="198092.SAMN02745194_03578"/>
<gene>
    <name evidence="3" type="ORF">SAMN02745194_03578</name>
</gene>
<accession>A0A1M6MTA1</accession>
<protein>
    <submittedName>
        <fullName evidence="3">Uncharacterized protein</fullName>
    </submittedName>
</protein>
<evidence type="ECO:0000313" key="3">
    <source>
        <dbReference type="EMBL" id="SHJ86684.1"/>
    </source>
</evidence>
<proteinExistence type="predicted"/>
<feature type="signal peptide" evidence="2">
    <location>
        <begin position="1"/>
        <end position="23"/>
    </location>
</feature>
<keyword evidence="4" id="KW-1185">Reference proteome</keyword>
<dbReference type="EMBL" id="FQZF01000023">
    <property type="protein sequence ID" value="SHJ86684.1"/>
    <property type="molecule type" value="Genomic_DNA"/>
</dbReference>
<dbReference type="OrthoDB" id="7287662at2"/>
<sequence>MSKIKTLALAAALLAGAAAPSFAEGFYVAGPTAVPAWSQGDSRTPLASSGMRQGSAAQNFLERSGATGNGGQHQ</sequence>
<feature type="chain" id="PRO_5013087703" evidence="2">
    <location>
        <begin position="24"/>
        <end position="74"/>
    </location>
</feature>
<keyword evidence="2" id="KW-0732">Signal</keyword>
<dbReference type="AlphaFoldDB" id="A0A1M6MTA1"/>
<evidence type="ECO:0000256" key="1">
    <source>
        <dbReference type="SAM" id="MobiDB-lite"/>
    </source>
</evidence>
<feature type="region of interest" description="Disordered" evidence="1">
    <location>
        <begin position="40"/>
        <end position="74"/>
    </location>
</feature>
<dbReference type="Proteomes" id="UP000184387">
    <property type="component" value="Unassembled WGS sequence"/>
</dbReference>
<evidence type="ECO:0000256" key="2">
    <source>
        <dbReference type="SAM" id="SignalP"/>
    </source>
</evidence>
<feature type="compositionally biased region" description="Polar residues" evidence="1">
    <location>
        <begin position="40"/>
        <end position="58"/>
    </location>
</feature>